<dbReference type="Proteomes" id="UP000663193">
    <property type="component" value="Chromosome 15"/>
</dbReference>
<protein>
    <submittedName>
        <fullName evidence="2">Uncharacterized protein</fullName>
    </submittedName>
</protein>
<sequence>CFPVHTRSTWMNNVMASSSLIGSGKMFLRTSCPFFALDSCGRYRAATKRQETRNAKTLGNHNSRTEYKPPESQIAKKAKEPPEATNNIGRRCNLLSHTGWSIPAPCPLTPKSRGELVTSESCAL</sequence>
<gene>
    <name evidence="2" type="ORF">JI435_420100</name>
</gene>
<dbReference type="EMBL" id="CP069037">
    <property type="protein sequence ID" value="QRD03677.1"/>
    <property type="molecule type" value="Genomic_DNA"/>
</dbReference>
<feature type="non-terminal residue" evidence="2">
    <location>
        <position position="1"/>
    </location>
</feature>
<reference evidence="3" key="1">
    <citation type="journal article" date="2021" name="BMC Genomics">
        <title>Chromosome-level genome assembly and manually-curated proteome of model necrotroph Parastagonospora nodorum Sn15 reveals a genome-wide trove of candidate effector homologs, and redundancy of virulence-related functions within an accessory chromosome.</title>
        <authorList>
            <person name="Bertazzoni S."/>
            <person name="Jones D.A.B."/>
            <person name="Phan H.T."/>
            <person name="Tan K.-C."/>
            <person name="Hane J.K."/>
        </authorList>
    </citation>
    <scope>NUCLEOTIDE SEQUENCE [LARGE SCALE GENOMIC DNA]</scope>
    <source>
        <strain evidence="3">SN15 / ATCC MYA-4574 / FGSC 10173)</strain>
    </source>
</reference>
<organism evidence="2 3">
    <name type="scientific">Phaeosphaeria nodorum (strain SN15 / ATCC MYA-4574 / FGSC 10173)</name>
    <name type="common">Glume blotch fungus</name>
    <name type="synonym">Parastagonospora nodorum</name>
    <dbReference type="NCBI Taxonomy" id="321614"/>
    <lineage>
        <taxon>Eukaryota</taxon>
        <taxon>Fungi</taxon>
        <taxon>Dikarya</taxon>
        <taxon>Ascomycota</taxon>
        <taxon>Pezizomycotina</taxon>
        <taxon>Dothideomycetes</taxon>
        <taxon>Pleosporomycetidae</taxon>
        <taxon>Pleosporales</taxon>
        <taxon>Pleosporineae</taxon>
        <taxon>Phaeosphaeriaceae</taxon>
        <taxon>Parastagonospora</taxon>
    </lineage>
</organism>
<feature type="region of interest" description="Disordered" evidence="1">
    <location>
        <begin position="48"/>
        <end position="88"/>
    </location>
</feature>
<evidence type="ECO:0000313" key="3">
    <source>
        <dbReference type="Proteomes" id="UP000663193"/>
    </source>
</evidence>
<dbReference type="VEuPathDB" id="FungiDB:JI435_420100"/>
<evidence type="ECO:0000256" key="1">
    <source>
        <dbReference type="SAM" id="MobiDB-lite"/>
    </source>
</evidence>
<keyword evidence="3" id="KW-1185">Reference proteome</keyword>
<proteinExistence type="predicted"/>
<name>A0A7U2FEB1_PHANO</name>
<dbReference type="AlphaFoldDB" id="A0A7U2FEB1"/>
<accession>A0A7U2FEB1</accession>
<evidence type="ECO:0000313" key="2">
    <source>
        <dbReference type="EMBL" id="QRD03677.1"/>
    </source>
</evidence>